<protein>
    <submittedName>
        <fullName evidence="1">Uncharacterized protein</fullName>
    </submittedName>
</protein>
<keyword evidence="2" id="KW-1185">Reference proteome</keyword>
<dbReference type="EMBL" id="KX925554">
    <property type="protein sequence ID" value="APC46349.1"/>
    <property type="molecule type" value="Genomic_DNA"/>
</dbReference>
<dbReference type="KEGG" id="vg:55601501"/>
<organism evidence="1 2">
    <name type="scientific">Streptomyces phage BRock</name>
    <dbReference type="NCBI Taxonomy" id="1913591"/>
    <lineage>
        <taxon>Viruses</taxon>
        <taxon>Duplodnaviria</taxon>
        <taxon>Heunggongvirae</taxon>
        <taxon>Uroviricota</taxon>
        <taxon>Caudoviricetes</taxon>
        <taxon>Borockvirus</taxon>
        <taxon>Borockvirus brock</taxon>
    </lineage>
</organism>
<evidence type="ECO:0000313" key="1">
    <source>
        <dbReference type="EMBL" id="APC46349.1"/>
    </source>
</evidence>
<dbReference type="RefSeq" id="YP_009831812.1">
    <property type="nucleotide sequence ID" value="NC_048650.1"/>
</dbReference>
<evidence type="ECO:0000313" key="2">
    <source>
        <dbReference type="Proteomes" id="UP000224898"/>
    </source>
</evidence>
<dbReference type="GeneID" id="55601501"/>
<sequence>MEIVVSSSFQVNLGNFENKSSFASTKARFAADGDEEAQVAYLWDKVYAALAPELEMAAALTVHKSTVRGDKDGTFIHLIVESPQD</sequence>
<proteinExistence type="predicted"/>
<accession>A0A1J0GVZ9</accession>
<dbReference type="Proteomes" id="UP000224898">
    <property type="component" value="Segment"/>
</dbReference>
<reference evidence="1 2" key="1">
    <citation type="submission" date="2016-09" db="EMBL/GenBank/DDBJ databases">
        <title>Complete Genome Sequence of Streptomyces 5a phage BRock.</title>
        <authorList>
            <person name="Crossman A."/>
            <person name="Baron S."/>
            <person name="Jamdagni P."/>
            <person name="Khatri P."/>
            <person name="Sharma D."/>
            <person name="Pandey M."/>
            <person name="Goyal S."/>
            <person name="Kumar S."/>
            <person name="Phogat A."/>
            <person name="Chawla G."/>
            <person name="Pasricha M."/>
            <person name="Gupta K."/>
            <person name="Bazzad D."/>
            <person name="Aggarwal V."/>
            <person name="Poughat A."/>
            <person name="Singh K."/>
            <person name="Rana P."/>
            <person name="Gautam R."/>
            <person name="Sharma V."/>
            <person name="Tyagi D."/>
            <person name="Shahi A."/>
            <person name="Jangra N."/>
            <person name="Malik M."/>
            <person name="Sidhu P.K."/>
            <person name="Malik S."/>
            <person name="Ghalyan Y."/>
            <person name="Sharma S.S."/>
            <person name="Malik A."/>
            <person name="Chuttani R."/>
            <person name="Bamal N."/>
            <person name="Bhadula D."/>
            <person name="Batra A."/>
            <person name="Temple L."/>
            <person name="Nehra K."/>
        </authorList>
    </citation>
    <scope>NUCLEOTIDE SEQUENCE [LARGE SCALE GENOMIC DNA]</scope>
</reference>
<name>A0A1J0GVZ9_9CAUD</name>